<dbReference type="CDD" id="cd16278">
    <property type="entry name" value="metallo-hydrolase-like_MBL-fold"/>
    <property type="match status" value="1"/>
</dbReference>
<dbReference type="InterPro" id="IPR036866">
    <property type="entry name" value="RibonucZ/Hydroxyglut_hydro"/>
</dbReference>
<gene>
    <name evidence="2" type="ORF">GIY23_01370</name>
</gene>
<evidence type="ECO:0000313" key="2">
    <source>
        <dbReference type="EMBL" id="QGK68387.1"/>
    </source>
</evidence>
<dbReference type="PANTHER" id="PTHR23131:SF0">
    <property type="entry name" value="ENDORIBONUCLEASE LACTB2"/>
    <property type="match status" value="1"/>
</dbReference>
<dbReference type="GO" id="GO:0016787">
    <property type="term" value="F:hydrolase activity"/>
    <property type="evidence" value="ECO:0007669"/>
    <property type="project" value="UniProtKB-KW"/>
</dbReference>
<organism evidence="2 3">
    <name type="scientific">Allosaccharopolyspora coralli</name>
    <dbReference type="NCBI Taxonomy" id="2665642"/>
    <lineage>
        <taxon>Bacteria</taxon>
        <taxon>Bacillati</taxon>
        <taxon>Actinomycetota</taxon>
        <taxon>Actinomycetes</taxon>
        <taxon>Pseudonocardiales</taxon>
        <taxon>Pseudonocardiaceae</taxon>
        <taxon>Allosaccharopolyspora</taxon>
    </lineage>
</organism>
<dbReference type="RefSeq" id="WP_154074996.1">
    <property type="nucleotide sequence ID" value="NZ_CP045929.1"/>
</dbReference>
<feature type="domain" description="Metallo-beta-lactamase" evidence="1">
    <location>
        <begin position="31"/>
        <end position="188"/>
    </location>
</feature>
<keyword evidence="2" id="KW-0378">Hydrolase</keyword>
<proteinExistence type="predicted"/>
<keyword evidence="3" id="KW-1185">Reference proteome</keyword>
<dbReference type="KEGG" id="sace:GIY23_01370"/>
<dbReference type="PANTHER" id="PTHR23131">
    <property type="entry name" value="ENDORIBONUCLEASE LACTB2"/>
    <property type="match status" value="1"/>
</dbReference>
<dbReference type="InterPro" id="IPR050662">
    <property type="entry name" value="Sec-metab_biosynth-thioest"/>
</dbReference>
<name>A0A5Q3QC60_9PSEU</name>
<dbReference type="Pfam" id="PF17778">
    <property type="entry name" value="WHD_BLACT"/>
    <property type="match status" value="1"/>
</dbReference>
<dbReference type="Gene3D" id="1.10.10.10">
    <property type="entry name" value="Winged helix-like DNA-binding domain superfamily/Winged helix DNA-binding domain"/>
    <property type="match status" value="1"/>
</dbReference>
<dbReference type="InterPro" id="IPR001279">
    <property type="entry name" value="Metallo-B-lactamas"/>
</dbReference>
<evidence type="ECO:0000259" key="1">
    <source>
        <dbReference type="SMART" id="SM00849"/>
    </source>
</evidence>
<dbReference type="EMBL" id="CP045929">
    <property type="protein sequence ID" value="QGK68387.1"/>
    <property type="molecule type" value="Genomic_DNA"/>
</dbReference>
<dbReference type="SUPFAM" id="SSF56281">
    <property type="entry name" value="Metallo-hydrolase/oxidoreductase"/>
    <property type="match status" value="1"/>
</dbReference>
<dbReference type="Gene3D" id="3.60.15.10">
    <property type="entry name" value="Ribonuclease Z/Hydroxyacylglutathione hydrolase-like"/>
    <property type="match status" value="1"/>
</dbReference>
<dbReference type="SMART" id="SM00849">
    <property type="entry name" value="Lactamase_B"/>
    <property type="match status" value="1"/>
</dbReference>
<accession>A0A5Q3QC60</accession>
<protein>
    <submittedName>
        <fullName evidence="2">MBL fold metallo-hydrolase</fullName>
    </submittedName>
</protein>
<reference evidence="3" key="1">
    <citation type="submission" date="2019-11" db="EMBL/GenBank/DDBJ databases">
        <title>The complete genome sequence of Saccharopolyspora sp. E2A.</title>
        <authorList>
            <person name="Zhang G."/>
        </authorList>
    </citation>
    <scope>NUCLEOTIDE SEQUENCE [LARGE SCALE GENOMIC DNA]</scope>
    <source>
        <strain evidence="3">E2A</strain>
    </source>
</reference>
<dbReference type="InterPro" id="IPR041516">
    <property type="entry name" value="LACTB2_WH"/>
</dbReference>
<dbReference type="AlphaFoldDB" id="A0A5Q3QC60"/>
<dbReference type="InterPro" id="IPR036388">
    <property type="entry name" value="WH-like_DNA-bd_sf"/>
</dbReference>
<dbReference type="Proteomes" id="UP000371041">
    <property type="component" value="Chromosome"/>
</dbReference>
<sequence>MNHPAYGRLREVTPFAAVVLADNPSPMTLDGTNTWLVGDGDSRTVIDPGPDDAEHLRTVASRGPVALVLLTHHHPDHVEGAETFAELTGAPVRALDPALCRGGPPLRDGEVVDASGVDLTVLATPGHTSDSVSFAASHGGVSAVFTGDSILGRGTSIIAHPDGHLGSYFDSLRRLGELPEGSMVLPGHGPELPDVREIVTAYREHRTQRLEQVRTARAQLGPDATAMQVVKVVYADVDRAVWPAAEATVQAQLTYIEEA</sequence>
<dbReference type="Pfam" id="PF00753">
    <property type="entry name" value="Lactamase_B"/>
    <property type="match status" value="1"/>
</dbReference>
<evidence type="ECO:0000313" key="3">
    <source>
        <dbReference type="Proteomes" id="UP000371041"/>
    </source>
</evidence>